<name>M1W3I6_CLAP2</name>
<dbReference type="STRING" id="1111077.M1W3I6"/>
<evidence type="ECO:0000313" key="4">
    <source>
        <dbReference type="EMBL" id="CCE28510.1"/>
    </source>
</evidence>
<dbReference type="Gene3D" id="3.30.420.10">
    <property type="entry name" value="Ribonuclease H-like superfamily/Ribonuclease H"/>
    <property type="match status" value="1"/>
</dbReference>
<feature type="region of interest" description="Disordered" evidence="2">
    <location>
        <begin position="102"/>
        <end position="142"/>
    </location>
</feature>
<evidence type="ECO:0000256" key="2">
    <source>
        <dbReference type="SAM" id="MobiDB-lite"/>
    </source>
</evidence>
<feature type="domain" description="Integrase catalytic" evidence="3">
    <location>
        <begin position="519"/>
        <end position="698"/>
    </location>
</feature>
<dbReference type="eggNOG" id="KOG0017">
    <property type="taxonomic scope" value="Eukaryota"/>
</dbReference>
<dbReference type="GO" id="GO:0003723">
    <property type="term" value="F:RNA binding"/>
    <property type="evidence" value="ECO:0007669"/>
    <property type="project" value="UniProtKB-KW"/>
</dbReference>
<feature type="compositionally biased region" description="Basic and acidic residues" evidence="2">
    <location>
        <begin position="21"/>
        <end position="33"/>
    </location>
</feature>
<dbReference type="InterPro" id="IPR001584">
    <property type="entry name" value="Integrase_cat-core"/>
</dbReference>
<dbReference type="PANTHER" id="PTHR37984">
    <property type="entry name" value="PROTEIN CBG26694"/>
    <property type="match status" value="1"/>
</dbReference>
<evidence type="ECO:0000256" key="1">
    <source>
        <dbReference type="ARBA" id="ARBA00022884"/>
    </source>
</evidence>
<proteinExistence type="predicted"/>
<dbReference type="SUPFAM" id="SSF53098">
    <property type="entry name" value="Ribonuclease H-like"/>
    <property type="match status" value="1"/>
</dbReference>
<organism evidence="4 5">
    <name type="scientific">Claviceps purpurea (strain 20.1)</name>
    <name type="common">Ergot fungus</name>
    <name type="synonym">Sphacelia segetum</name>
    <dbReference type="NCBI Taxonomy" id="1111077"/>
    <lineage>
        <taxon>Eukaryota</taxon>
        <taxon>Fungi</taxon>
        <taxon>Dikarya</taxon>
        <taxon>Ascomycota</taxon>
        <taxon>Pezizomycotina</taxon>
        <taxon>Sordariomycetes</taxon>
        <taxon>Hypocreomycetidae</taxon>
        <taxon>Hypocreales</taxon>
        <taxon>Clavicipitaceae</taxon>
        <taxon>Claviceps</taxon>
    </lineage>
</organism>
<keyword evidence="1" id="KW-0694">RNA-binding</keyword>
<feature type="region of interest" description="Disordered" evidence="2">
    <location>
        <begin position="21"/>
        <end position="40"/>
    </location>
</feature>
<accession>M1W3I6</accession>
<dbReference type="Proteomes" id="UP000016801">
    <property type="component" value="Unassembled WGS sequence"/>
</dbReference>
<dbReference type="HOGENOM" id="CLU_002055_3_0_1"/>
<dbReference type="AlphaFoldDB" id="M1W3I6"/>
<protein>
    <recommendedName>
        <fullName evidence="3">Integrase catalytic domain-containing protein</fullName>
    </recommendedName>
</protein>
<dbReference type="EMBL" id="CAGA01000009">
    <property type="protein sequence ID" value="CCE28510.1"/>
    <property type="molecule type" value="Genomic_DNA"/>
</dbReference>
<dbReference type="GO" id="GO:0015074">
    <property type="term" value="P:DNA integration"/>
    <property type="evidence" value="ECO:0007669"/>
    <property type="project" value="InterPro"/>
</dbReference>
<dbReference type="InterPro" id="IPR050951">
    <property type="entry name" value="Retrovirus_Pol_polyprotein"/>
</dbReference>
<dbReference type="InterPro" id="IPR012337">
    <property type="entry name" value="RNaseH-like_sf"/>
</dbReference>
<evidence type="ECO:0000259" key="3">
    <source>
        <dbReference type="PROSITE" id="PS50994"/>
    </source>
</evidence>
<reference evidence="4 5" key="1">
    <citation type="journal article" date="2013" name="PLoS Genet.">
        <title>Plant-symbiotic fungi as chemical engineers: Multi-genome analysis of the Clavicipitaceae reveals dynamics of alkaloid loci.</title>
        <authorList>
            <person name="Schardl C.L."/>
            <person name="Young C.A."/>
            <person name="Hesse U."/>
            <person name="Amyotte S.G."/>
            <person name="Andreeva K."/>
            <person name="Calie P.J."/>
            <person name="Fleetwood D.J."/>
            <person name="Haws D.C."/>
            <person name="Moore N."/>
            <person name="Oeser B."/>
            <person name="Panaccione D.G."/>
            <person name="Schweri K.K."/>
            <person name="Voisey C.R."/>
            <person name="Farman M.L."/>
            <person name="Jaromczyk J.W."/>
            <person name="Roe B.A."/>
            <person name="O'Sullivan D.M."/>
            <person name="Scott B."/>
            <person name="Tudzynski P."/>
            <person name="An Z."/>
            <person name="Arnaoudova E.G."/>
            <person name="Bullock C.T."/>
            <person name="Charlton N.D."/>
            <person name="Chen L."/>
            <person name="Cox M."/>
            <person name="Dinkins R.D."/>
            <person name="Florea S."/>
            <person name="Glenn A.E."/>
            <person name="Gordon A."/>
            <person name="Gueldener U."/>
            <person name="Harris D.R."/>
            <person name="Hollin W."/>
            <person name="Jaromczyk J."/>
            <person name="Johnson R.D."/>
            <person name="Khan A.K."/>
            <person name="Leistner E."/>
            <person name="Leuchtmann A."/>
            <person name="Li C."/>
            <person name="Liu J."/>
            <person name="Liu J."/>
            <person name="Liu M."/>
            <person name="Mace W."/>
            <person name="Machado C."/>
            <person name="Nagabhyru P."/>
            <person name="Pan J."/>
            <person name="Schmid J."/>
            <person name="Sugawara K."/>
            <person name="Steiner U."/>
            <person name="Takach J.E."/>
            <person name="Tanaka E."/>
            <person name="Webb J.S."/>
            <person name="Wilson E.V."/>
            <person name="Wiseman J.L."/>
            <person name="Yoshida R."/>
            <person name="Zeng Z."/>
        </authorList>
    </citation>
    <scope>NUCLEOTIDE SEQUENCE [LARGE SCALE GENOMIC DNA]</scope>
    <source>
        <strain evidence="4 5">20.1</strain>
    </source>
</reference>
<keyword evidence="5" id="KW-1185">Reference proteome</keyword>
<dbReference type="GO" id="GO:0005634">
    <property type="term" value="C:nucleus"/>
    <property type="evidence" value="ECO:0007669"/>
    <property type="project" value="UniProtKB-ARBA"/>
</dbReference>
<feature type="region of interest" description="Disordered" evidence="2">
    <location>
        <begin position="801"/>
        <end position="841"/>
    </location>
</feature>
<dbReference type="PROSITE" id="PS50994">
    <property type="entry name" value="INTEGRASE"/>
    <property type="match status" value="1"/>
</dbReference>
<dbReference type="PANTHER" id="PTHR37984:SF5">
    <property type="entry name" value="PROTEIN NYNRIN-LIKE"/>
    <property type="match status" value="1"/>
</dbReference>
<dbReference type="VEuPathDB" id="FungiDB:CPUR_02197"/>
<gene>
    <name evidence="4" type="ORF">CPUR_02197</name>
</gene>
<comment type="caution">
    <text evidence="4">The sequence shown here is derived from an EMBL/GenBank/DDBJ whole genome shotgun (WGS) entry which is preliminary data.</text>
</comment>
<dbReference type="InterPro" id="IPR036397">
    <property type="entry name" value="RNaseH_sf"/>
</dbReference>
<dbReference type="OrthoDB" id="4948765at2759"/>
<feature type="region of interest" description="Disordered" evidence="2">
    <location>
        <begin position="156"/>
        <end position="193"/>
    </location>
</feature>
<feature type="compositionally biased region" description="Polar residues" evidence="2">
    <location>
        <begin position="103"/>
        <end position="113"/>
    </location>
</feature>
<evidence type="ECO:0000313" key="5">
    <source>
        <dbReference type="Proteomes" id="UP000016801"/>
    </source>
</evidence>
<sequence>MLMQTPKCVYQHQLLYRHSNKDTPKRPIKRQHECMPQPRSKRIHHREVLEIPPYDTEIVPQGHHGYYPSPFAHIRFHGSAEYRSQSLERQQSYHDYYDPREPQQFQRQYSPSHGYSPYHGNRDYREPPQSYRHHSPSHEDPANTRTMAATAFLLKQQEQARRSNPPVSHNDKEFRRSHPPPPPPPNNDNPAPQTQEYQHRAIESEKRDLERNMDRVIKVYATKDDKYSGEKDDFFRPKLMTFMEHFKENPDKTLEQNFLLLVKKLEKLFEGLYFPNQRDTTLRNKLKKSMASSRISPVTQLRPPSTYEAMLAEYTNCFQVKAREEPLPTQYLTATALPAPSPTALVTVPGNEALFLDRRYVRADTSRGKTSGHGNKPFKKSCFVCRKPGCWSTNHTEQERVPTTLGTIDFYVVNTSTPFLYSITDMDKMAVKLDNLENVLIQGDKRVPVVRRWGHPWWILEATNAAVCHLSETEMRRLHRRFGHPSVKRLTALLDRARETVDDETIQKITKHCHHCQINGRKPGRFRFTLKDDVEFNYEIYVDILQVDERPVLHVVDAATSFQAARFLKPQGQKAADVWNALRECWIDTHLGPPDWIVHDAGKNFASAEFRHSARLLAINIDEVPVEADHSIGKVERYHGPLRRAYDIIRAEVGNLLTADQRLQLAVKAVNDSAGPDGLIPTLLVFGAYPRMSHDSPPCLSVTQRADALRKATSEARKALATRQVADALASRNGPNTMPLHKLPLQSEVLVHREKGGWRGPYKLLATDGETCTLDMPNGPTNFRSTVVKPYLRDTDAQDIPTRVASPTNDDGEGGTIQSEEPPHVETPPSPMRTRGWSRKNPVPIPNMQDWYEGPEIFISAKEEHDFQLALDLRKQGIITTPGEAFEASDMAGIESLLAQDVFVFMQYDPKAHKGVRLFRSRIVREVKGKGTDNPYEK</sequence>